<evidence type="ECO:0000313" key="3">
    <source>
        <dbReference type="EMBL" id="TMP57094.1"/>
    </source>
</evidence>
<evidence type="ECO:0000313" key="4">
    <source>
        <dbReference type="Proteomes" id="UP000305730"/>
    </source>
</evidence>
<dbReference type="Pfam" id="PF08757">
    <property type="entry name" value="CotH"/>
    <property type="match status" value="1"/>
</dbReference>
<keyword evidence="4" id="KW-1185">Reference proteome</keyword>
<reference evidence="4 5" key="1">
    <citation type="submission" date="2017-12" db="EMBL/GenBank/DDBJ databases">
        <authorList>
            <person name="Paulsen S."/>
            <person name="Gram L.K."/>
        </authorList>
    </citation>
    <scope>NUCLEOTIDE SEQUENCE [LARGE SCALE GENOMIC DNA]</scope>
    <source>
        <strain evidence="3 5">S2231</strain>
        <strain evidence="2 4">S2233</strain>
    </source>
</reference>
<reference evidence="3" key="3">
    <citation type="submission" date="2019-09" db="EMBL/GenBank/DDBJ databases">
        <title>Co-occurence of chitin degradation, pigmentation and bioactivity in marine Pseudoalteromonas.</title>
        <authorList>
            <person name="Sonnenschein E.C."/>
            <person name="Bech P.K."/>
        </authorList>
    </citation>
    <scope>NUCLEOTIDE SEQUENCE</scope>
    <source>
        <strain evidence="3">S2231</strain>
        <strain evidence="4">S2233</strain>
    </source>
</reference>
<dbReference type="OrthoDB" id="6198791at2"/>
<evidence type="ECO:0000256" key="1">
    <source>
        <dbReference type="SAM" id="Phobius"/>
    </source>
</evidence>
<dbReference type="AlphaFoldDB" id="A0A5S3XPC1"/>
<organism evidence="3 5">
    <name type="scientific">Pseudoalteromonas citrea</name>
    <dbReference type="NCBI Taxonomy" id="43655"/>
    <lineage>
        <taxon>Bacteria</taxon>
        <taxon>Pseudomonadati</taxon>
        <taxon>Pseudomonadota</taxon>
        <taxon>Gammaproteobacteria</taxon>
        <taxon>Alteromonadales</taxon>
        <taxon>Pseudoalteromonadaceae</taxon>
        <taxon>Pseudoalteromonas</taxon>
    </lineage>
</organism>
<feature type="transmembrane region" description="Helical" evidence="1">
    <location>
        <begin position="16"/>
        <end position="33"/>
    </location>
</feature>
<dbReference type="InterPro" id="IPR014867">
    <property type="entry name" value="Spore_coat_CotH_CotH2/3/7"/>
</dbReference>
<accession>A0A5S3XPC1</accession>
<proteinExistence type="predicted"/>
<evidence type="ECO:0000313" key="5">
    <source>
        <dbReference type="Proteomes" id="UP000307706"/>
    </source>
</evidence>
<comment type="caution">
    <text evidence="3">The sequence shown here is derived from an EMBL/GenBank/DDBJ whole genome shotgun (WGS) entry which is preliminary data.</text>
</comment>
<reference evidence="5" key="2">
    <citation type="submission" date="2019-06" db="EMBL/GenBank/DDBJ databases">
        <title>Co-occurence of chitin degradation, pigmentation and bioactivity in marine Pseudoalteromonas.</title>
        <authorList>
            <person name="Sonnenschein E.C."/>
            <person name="Bech P.K."/>
        </authorList>
    </citation>
    <scope>NUCLEOTIDE SEQUENCE [LARGE SCALE GENOMIC DNA]</scope>
    <source>
        <strain evidence="5">S2231</strain>
        <strain evidence="2">S2233</strain>
    </source>
</reference>
<keyword evidence="1" id="KW-0812">Transmembrane</keyword>
<name>A0A5S3XPC1_9GAMM</name>
<gene>
    <name evidence="3" type="ORF">CWB96_14055</name>
    <name evidence="2" type="ORF">CWB97_02815</name>
</gene>
<dbReference type="Proteomes" id="UP000307706">
    <property type="component" value="Unassembled WGS sequence"/>
</dbReference>
<dbReference type="Proteomes" id="UP000305730">
    <property type="component" value="Unassembled WGS sequence"/>
</dbReference>
<evidence type="ECO:0008006" key="6">
    <source>
        <dbReference type="Google" id="ProtNLM"/>
    </source>
</evidence>
<dbReference type="EMBL" id="PNCL01000075">
    <property type="protein sequence ID" value="TMP57094.1"/>
    <property type="molecule type" value="Genomic_DNA"/>
</dbReference>
<dbReference type="EMBL" id="PNCK01000012">
    <property type="protein sequence ID" value="TMP45932.1"/>
    <property type="molecule type" value="Genomic_DNA"/>
</dbReference>
<dbReference type="InterPro" id="IPR011050">
    <property type="entry name" value="Pectin_lyase_fold/virulence"/>
</dbReference>
<dbReference type="SUPFAM" id="SSF51126">
    <property type="entry name" value="Pectin lyase-like"/>
    <property type="match status" value="1"/>
</dbReference>
<dbReference type="RefSeq" id="WP_138594874.1">
    <property type="nucleotide sequence ID" value="NZ_PNCK01000012.1"/>
</dbReference>
<protein>
    <recommendedName>
        <fullName evidence="6">Spore coat protein CotH</fullName>
    </recommendedName>
</protein>
<sequence>MRLDSIQAQTSKAEKLALIGAICIIAMLLLPSVNMVKTLLIQSGFVSLHQSGQAKAAQLASDIIEAPVNWALAETDIPVIKLDIKYQDWLLLEQDRNTALKKGQIQDQRAQVSGNVFFENQKFKASVRLQGDMLDHVASHNRWSLRVELKQKQALFSARRFSLLSSNVRIHQGPMLFAQTMRLAGFDIISPTYKPVRVILNGQDWGLMMFEQAFSQDMLATNNRTEGMIVRLDLYQQTASETQQLQRVLKPRVIQRNTILKNESLSKQRQIALALVNDFIDDKRIASDVFDAQRLGQYLATADVWGAWHALTWNNWRWYYNPHTAKLEPIQSDVAVTPAEHHWLMQPPSQSFLISKKMLEDPIVKRAYDAAISKLAAQFNSGTLLSKLGEYQADFMQQLHMSAPLVNAFDLDLLKTQVQCIVQGYLDTPCQNIMPMDPQLHRHMSSMVAQQSWDLVSELKHTEQASEFTIRNPGSQPLEIKGLTGVNSFELQFPLEDINAQMPFKLAQNAEISLVLPKELTQVKVTAGVTGQKKAQFTFIKDVQPLSFIPRPNPAADVKRYPFIEVSENTWKIRSGKWEIEDYIVTPADKNLIIDAGTHLRFTQGAGMMVFGKVTFQGSEQAPIVITRSEGVPYWAGITVFNHTNQTKSFVKHVQLSHASSPKLGLWQPRGSAYFIGGKVNIEGLSISDNYSEDALNIINGDVNITQLSIRNALSDAFDCDFCTGEVADSRFNDVGARSGGDGIDVSGSRLKISRTQFTNIRDKAISAGERSHLSVYDSQFKKINFALVAKDDSRIDGSRLAVEEVNHYALMSYSKKPYFGPGSMSVSEFTCSDTGCGQKVVTQIGSDLLVNGKQITPQPLSVKGLYQTVMKSDKPK</sequence>
<evidence type="ECO:0000313" key="2">
    <source>
        <dbReference type="EMBL" id="TMP45932.1"/>
    </source>
</evidence>
<keyword evidence="1" id="KW-1133">Transmembrane helix</keyword>
<keyword evidence="1" id="KW-0472">Membrane</keyword>